<organism evidence="5 6">
    <name type="scientific">Gordonia hirsuta DSM 44140 = NBRC 16056</name>
    <dbReference type="NCBI Taxonomy" id="1121927"/>
    <lineage>
        <taxon>Bacteria</taxon>
        <taxon>Bacillati</taxon>
        <taxon>Actinomycetota</taxon>
        <taxon>Actinomycetes</taxon>
        <taxon>Mycobacteriales</taxon>
        <taxon>Gordoniaceae</taxon>
        <taxon>Gordonia</taxon>
    </lineage>
</organism>
<dbReference type="InterPro" id="IPR050194">
    <property type="entry name" value="Glycosyltransferase_grp1"/>
</dbReference>
<proteinExistence type="predicted"/>
<sequence>MNSPTEVLLLCWRDTGHPQGGGSERYLERVGAYLAAGGARVTYVTAQYRGAARAEILDGMRVLRVGGRLTVYPRILLMLLGARFGVGRLAGYRPDVVVDTQNGVPFFAQLVVGAPTVVLVHHCHREQWPVAGPVLARIGWFIESRLSPWVHRRNRYITVSQPSAEELIELGVDAERISVVRGGIDPVPAGIVDDDQDERHHRLIVVSRLVPHKQVEHALDAVAALRDDGVRVHLDVVGNGWWSAELLSRTSELGLSDRVEFHGYVSETEKHRLLARADLHLMPSRKEGWGLVVIEAAQHGVPTVGYRSSAGLTDSIVDGETGVLTDDPAGFRAVVRRLIDQPEEVRRLGENARRRAAAYSWPAAGAGFERVLREVN</sequence>
<evidence type="ECO:0000313" key="6">
    <source>
        <dbReference type="Proteomes" id="UP000053405"/>
    </source>
</evidence>
<dbReference type="GO" id="GO:0016758">
    <property type="term" value="F:hexosyltransferase activity"/>
    <property type="evidence" value="ECO:0007669"/>
    <property type="project" value="TreeGrafter"/>
</dbReference>
<feature type="domain" description="Glycosyl transferase family 1" evidence="3">
    <location>
        <begin position="199"/>
        <end position="355"/>
    </location>
</feature>
<protein>
    <submittedName>
        <fullName evidence="5">Putative glycosyltransferase</fullName>
    </submittedName>
</protein>
<dbReference type="OrthoDB" id="9806887at2"/>
<comment type="caution">
    <text evidence="5">The sequence shown here is derived from an EMBL/GenBank/DDBJ whole genome shotgun (WGS) entry which is preliminary data.</text>
</comment>
<evidence type="ECO:0000256" key="2">
    <source>
        <dbReference type="ARBA" id="ARBA00022679"/>
    </source>
</evidence>
<keyword evidence="6" id="KW-1185">Reference proteome</keyword>
<dbReference type="PANTHER" id="PTHR45947:SF3">
    <property type="entry name" value="SULFOQUINOVOSYL TRANSFERASE SQD2"/>
    <property type="match status" value="1"/>
</dbReference>
<keyword evidence="2 5" id="KW-0808">Transferase</keyword>
<dbReference type="Proteomes" id="UP000053405">
    <property type="component" value="Unassembled WGS sequence"/>
</dbReference>
<accession>L7LCU2</accession>
<evidence type="ECO:0000313" key="5">
    <source>
        <dbReference type="EMBL" id="GAC58734.1"/>
    </source>
</evidence>
<dbReference type="Pfam" id="PF00534">
    <property type="entry name" value="Glycos_transf_1"/>
    <property type="match status" value="1"/>
</dbReference>
<dbReference type="GO" id="GO:1901137">
    <property type="term" value="P:carbohydrate derivative biosynthetic process"/>
    <property type="evidence" value="ECO:0007669"/>
    <property type="project" value="UniProtKB-ARBA"/>
</dbReference>
<dbReference type="SUPFAM" id="SSF53756">
    <property type="entry name" value="UDP-Glycosyltransferase/glycogen phosphorylase"/>
    <property type="match status" value="1"/>
</dbReference>
<keyword evidence="1" id="KW-0328">Glycosyltransferase</keyword>
<dbReference type="PANTHER" id="PTHR45947">
    <property type="entry name" value="SULFOQUINOVOSYL TRANSFERASE SQD2"/>
    <property type="match status" value="1"/>
</dbReference>
<dbReference type="InterPro" id="IPR001296">
    <property type="entry name" value="Glyco_trans_1"/>
</dbReference>
<feature type="domain" description="Glycosyltransferase subfamily 4-like N-terminal" evidence="4">
    <location>
        <begin position="21"/>
        <end position="186"/>
    </location>
</feature>
<dbReference type="Gene3D" id="3.40.50.2000">
    <property type="entry name" value="Glycogen Phosphorylase B"/>
    <property type="match status" value="2"/>
</dbReference>
<name>L7LCU2_9ACTN</name>
<reference evidence="5 6" key="1">
    <citation type="submission" date="2012-12" db="EMBL/GenBank/DDBJ databases">
        <title>Whole genome shotgun sequence of Gordonia hirsuta NBRC 16056.</title>
        <authorList>
            <person name="Isaki-Nakamura S."/>
            <person name="Hosoyama A."/>
            <person name="Tsuchikane K."/>
            <person name="Katsumata H."/>
            <person name="Baba S."/>
            <person name="Yamazaki S."/>
            <person name="Fujita N."/>
        </authorList>
    </citation>
    <scope>NUCLEOTIDE SEQUENCE [LARGE SCALE GENOMIC DNA]</scope>
    <source>
        <strain evidence="5 6">NBRC 16056</strain>
    </source>
</reference>
<dbReference type="CDD" id="cd03801">
    <property type="entry name" value="GT4_PimA-like"/>
    <property type="match status" value="1"/>
</dbReference>
<dbReference type="AlphaFoldDB" id="L7LCU2"/>
<gene>
    <name evidence="5" type="ORF">GOHSU_47_00200</name>
</gene>
<dbReference type="RefSeq" id="WP_005943397.1">
    <property type="nucleotide sequence ID" value="NZ_ATVK01000024.1"/>
</dbReference>
<dbReference type="eggNOG" id="COG0438">
    <property type="taxonomic scope" value="Bacteria"/>
</dbReference>
<dbReference type="Pfam" id="PF13439">
    <property type="entry name" value="Glyco_transf_4"/>
    <property type="match status" value="1"/>
</dbReference>
<dbReference type="InterPro" id="IPR028098">
    <property type="entry name" value="Glyco_trans_4-like_N"/>
</dbReference>
<evidence type="ECO:0000259" key="3">
    <source>
        <dbReference type="Pfam" id="PF00534"/>
    </source>
</evidence>
<dbReference type="EMBL" id="BANT01000047">
    <property type="protein sequence ID" value="GAC58734.1"/>
    <property type="molecule type" value="Genomic_DNA"/>
</dbReference>
<evidence type="ECO:0000259" key="4">
    <source>
        <dbReference type="Pfam" id="PF13439"/>
    </source>
</evidence>
<dbReference type="GO" id="GO:1903509">
    <property type="term" value="P:liposaccharide metabolic process"/>
    <property type="evidence" value="ECO:0007669"/>
    <property type="project" value="UniProtKB-ARBA"/>
</dbReference>
<evidence type="ECO:0000256" key="1">
    <source>
        <dbReference type="ARBA" id="ARBA00022676"/>
    </source>
</evidence>
<dbReference type="STRING" id="1121927.GOHSU_47_00200"/>